<accession>A0A1M7NIZ0</accession>
<dbReference type="RefSeq" id="WP_073291757.1">
    <property type="nucleotide sequence ID" value="NZ_FRCP01000030.1"/>
</dbReference>
<evidence type="ECO:0000313" key="2">
    <source>
        <dbReference type="Proteomes" id="UP000184038"/>
    </source>
</evidence>
<protein>
    <submittedName>
        <fullName evidence="1">Phage portal protein, putative, A118 family</fullName>
    </submittedName>
</protein>
<reference evidence="1 2" key="1">
    <citation type="submission" date="2016-11" db="EMBL/GenBank/DDBJ databases">
        <authorList>
            <person name="Jaros S."/>
            <person name="Januszkiewicz K."/>
            <person name="Wedrychowicz H."/>
        </authorList>
    </citation>
    <scope>NUCLEOTIDE SEQUENCE [LARGE SCALE GENOMIC DNA]</scope>
    <source>
        <strain evidence="1 2">DSM 15930</strain>
    </source>
</reference>
<dbReference type="Proteomes" id="UP000184038">
    <property type="component" value="Unassembled WGS sequence"/>
</dbReference>
<proteinExistence type="predicted"/>
<sequence length="464" mass="52527">MFNGLKELIRQVISKMFNRSTLEKELETDIVTSDKMANAINLWSQMYEDKAPWLCSTVSSMNLAATIASEYARLTTLELESEVQGNDYINNQYQTVIDNIRIYTEYACAKGGLVFKPYVNGENIEVDLTQADCFFPTAFNSRGEVTGAVFVDTKTIGEKLYTRLEYHNLTTEGYYISNKAYVTRNIEGNNSLGKEIPLTDVSDWEELEPEVMIQNVDKPLFAYFKMPIANTIDTTSPIGVSVFSRATNDIKEADKQYSRILWEYEGSELAVDASIDCFKKDDRGNFVLPKGKERLFRTMEYEAINTKSAFTTFSPEIRDDSLFNGLNNILKQIEFKCGLAYGTISDPQQVDKTAEEIKMSKQRSYQSITDTQKALQKALEHLVYCMSIIGQLSGLPTGGKYEVGFKRDDSILIDAEKERIQDRQDIAIGVMSLVEYRAKWYGETEEEAIGKIPQQADVDTGGDE</sequence>
<dbReference type="OrthoDB" id="1641671at2"/>
<dbReference type="InterPro" id="IPR021145">
    <property type="entry name" value="Portal_protein_SPP1_Gp6-like"/>
</dbReference>
<gene>
    <name evidence="1" type="ORF">SAMN02746066_04539</name>
</gene>
<keyword evidence="2" id="KW-1185">Reference proteome</keyword>
<dbReference type="AlphaFoldDB" id="A0A1M7NIZ0"/>
<organism evidence="1 2">
    <name type="scientific">Anaerosporobacter mobilis DSM 15930</name>
    <dbReference type="NCBI Taxonomy" id="1120996"/>
    <lineage>
        <taxon>Bacteria</taxon>
        <taxon>Bacillati</taxon>
        <taxon>Bacillota</taxon>
        <taxon>Clostridia</taxon>
        <taxon>Lachnospirales</taxon>
        <taxon>Lachnospiraceae</taxon>
        <taxon>Anaerosporobacter</taxon>
    </lineage>
</organism>
<evidence type="ECO:0000313" key="1">
    <source>
        <dbReference type="EMBL" id="SHN03758.1"/>
    </source>
</evidence>
<dbReference type="EMBL" id="FRCP01000030">
    <property type="protein sequence ID" value="SHN03758.1"/>
    <property type="molecule type" value="Genomic_DNA"/>
</dbReference>
<name>A0A1M7NIZ0_9FIRM</name>
<dbReference type="Pfam" id="PF05133">
    <property type="entry name" value="SPP1_portal"/>
    <property type="match status" value="1"/>
</dbReference>
<dbReference type="STRING" id="1120996.SAMN02746066_04539"/>